<organism evidence="11 12">
    <name type="scientific">Parelaphostrongylus tenuis</name>
    <name type="common">Meningeal worm</name>
    <dbReference type="NCBI Taxonomy" id="148309"/>
    <lineage>
        <taxon>Eukaryota</taxon>
        <taxon>Metazoa</taxon>
        <taxon>Ecdysozoa</taxon>
        <taxon>Nematoda</taxon>
        <taxon>Chromadorea</taxon>
        <taxon>Rhabditida</taxon>
        <taxon>Rhabditina</taxon>
        <taxon>Rhabditomorpha</taxon>
        <taxon>Strongyloidea</taxon>
        <taxon>Metastrongylidae</taxon>
        <taxon>Parelaphostrongylus</taxon>
    </lineage>
</organism>
<feature type="domain" description="Cadherin" evidence="10">
    <location>
        <begin position="164"/>
        <end position="259"/>
    </location>
</feature>
<evidence type="ECO:0000313" key="11">
    <source>
        <dbReference type="EMBL" id="KAJ1372474.1"/>
    </source>
</evidence>
<dbReference type="InterPro" id="IPR020894">
    <property type="entry name" value="Cadherin_CS"/>
</dbReference>
<dbReference type="SMART" id="SM00112">
    <property type="entry name" value="CA"/>
    <property type="match status" value="4"/>
</dbReference>
<dbReference type="PROSITE" id="PS50268">
    <property type="entry name" value="CADHERIN_2"/>
    <property type="match status" value="4"/>
</dbReference>
<evidence type="ECO:0000256" key="1">
    <source>
        <dbReference type="ARBA" id="ARBA00004370"/>
    </source>
</evidence>
<keyword evidence="12" id="KW-1185">Reference proteome</keyword>
<name>A0AAD5RAB0_PARTN</name>
<protein>
    <recommendedName>
        <fullName evidence="10">Cadherin domain-containing protein</fullName>
    </recommendedName>
</protein>
<feature type="domain" description="Cadherin" evidence="10">
    <location>
        <begin position="260"/>
        <end position="340"/>
    </location>
</feature>
<dbReference type="PROSITE" id="PS00232">
    <property type="entry name" value="CADHERIN_1"/>
    <property type="match status" value="1"/>
</dbReference>
<dbReference type="CDD" id="cd11304">
    <property type="entry name" value="Cadherin_repeat"/>
    <property type="match status" value="3"/>
</dbReference>
<proteinExistence type="predicted"/>
<dbReference type="PANTHER" id="PTHR24026">
    <property type="entry name" value="FAT ATYPICAL CADHERIN-RELATED"/>
    <property type="match status" value="1"/>
</dbReference>
<gene>
    <name evidence="11" type="ORF">KIN20_034642</name>
</gene>
<comment type="caution">
    <text evidence="11">The sequence shown here is derived from an EMBL/GenBank/DDBJ whole genome shotgun (WGS) entry which is preliminary data.</text>
</comment>
<evidence type="ECO:0000313" key="12">
    <source>
        <dbReference type="Proteomes" id="UP001196413"/>
    </source>
</evidence>
<dbReference type="PANTHER" id="PTHR24026:SF126">
    <property type="entry name" value="PROTOCADHERIN FAT 4"/>
    <property type="match status" value="1"/>
</dbReference>
<evidence type="ECO:0000256" key="6">
    <source>
        <dbReference type="ARBA" id="ARBA00022989"/>
    </source>
</evidence>
<keyword evidence="3" id="KW-0677">Repeat</keyword>
<dbReference type="GO" id="GO:0005509">
    <property type="term" value="F:calcium ion binding"/>
    <property type="evidence" value="ECO:0007669"/>
    <property type="project" value="UniProtKB-UniRule"/>
</dbReference>
<keyword evidence="4 9" id="KW-0106">Calcium</keyword>
<dbReference type="Pfam" id="PF00028">
    <property type="entry name" value="Cadherin"/>
    <property type="match status" value="2"/>
</dbReference>
<sequence length="374" mass="41248">MEDKLRVEPSTGSVLLMESLDYEVCREIHAIIFAKQGTLTNYVTLTVTVMDDNDNAPRFVHKDYFVTLPLRSPVGSSVVTVLAHDSDSGENGVVRYSITSGNELGFFSLDHVLGEIRIAKVLPNDHTETILTVRATDGGKYPLTDSTNIRIQTTDYDGVGLQMSRALYQRTIKDTTPLGTLLLVVSTRPNGGVRYRMKQPCPYFEVHAASGAVSLTRWLTKERAKSIGCTVIARNRAGLEDTAKIVVKVTSTNQNAPIFKQQVYRGFIRENSPSGSSVFLANSSPLLVSATDKDIGPNSLIGYRLLNPNEPYFVVDFVTGAIRSRKPLDYEKTKEWIFYVPGQTNEIEKALPLVRMIVAMSLNASSMFTAAGII</sequence>
<keyword evidence="6" id="KW-1133">Transmembrane helix</keyword>
<comment type="subcellular location">
    <subcellularLocation>
        <location evidence="1">Membrane</location>
    </subcellularLocation>
</comment>
<evidence type="ECO:0000256" key="2">
    <source>
        <dbReference type="ARBA" id="ARBA00022692"/>
    </source>
</evidence>
<accession>A0AAD5RAB0</accession>
<keyword evidence="8" id="KW-0325">Glycoprotein</keyword>
<keyword evidence="5" id="KW-0130">Cell adhesion</keyword>
<dbReference type="FunFam" id="2.60.40.60:FF:000116">
    <property type="entry name" value="Dachsous cadherin-related 2"/>
    <property type="match status" value="1"/>
</dbReference>
<dbReference type="AlphaFoldDB" id="A0AAD5RAB0"/>
<dbReference type="InterPro" id="IPR002126">
    <property type="entry name" value="Cadherin-like_dom"/>
</dbReference>
<evidence type="ECO:0000256" key="9">
    <source>
        <dbReference type="PROSITE-ProRule" id="PRU00043"/>
    </source>
</evidence>
<dbReference type="Proteomes" id="UP001196413">
    <property type="component" value="Unassembled WGS sequence"/>
</dbReference>
<evidence type="ECO:0000256" key="7">
    <source>
        <dbReference type="ARBA" id="ARBA00023136"/>
    </source>
</evidence>
<dbReference type="GO" id="GO:0007156">
    <property type="term" value="P:homophilic cell adhesion via plasma membrane adhesion molecules"/>
    <property type="evidence" value="ECO:0007669"/>
    <property type="project" value="InterPro"/>
</dbReference>
<evidence type="ECO:0000256" key="3">
    <source>
        <dbReference type="ARBA" id="ARBA00022737"/>
    </source>
</evidence>
<reference evidence="11" key="1">
    <citation type="submission" date="2021-06" db="EMBL/GenBank/DDBJ databases">
        <title>Parelaphostrongylus tenuis whole genome reference sequence.</title>
        <authorList>
            <person name="Garwood T.J."/>
            <person name="Larsen P.A."/>
            <person name="Fountain-Jones N.M."/>
            <person name="Garbe J.R."/>
            <person name="Macchietto M.G."/>
            <person name="Kania S.A."/>
            <person name="Gerhold R.W."/>
            <person name="Richards J.E."/>
            <person name="Wolf T.M."/>
        </authorList>
    </citation>
    <scope>NUCLEOTIDE SEQUENCE</scope>
    <source>
        <strain evidence="11">MNPRO001-30</strain>
        <tissue evidence="11">Meninges</tissue>
    </source>
</reference>
<dbReference type="InterPro" id="IPR015919">
    <property type="entry name" value="Cadherin-like_sf"/>
</dbReference>
<keyword evidence="2" id="KW-0812">Transmembrane</keyword>
<keyword evidence="7" id="KW-0472">Membrane</keyword>
<dbReference type="GO" id="GO:0005886">
    <property type="term" value="C:plasma membrane"/>
    <property type="evidence" value="ECO:0007669"/>
    <property type="project" value="UniProtKB-SubCell"/>
</dbReference>
<evidence type="ECO:0000256" key="8">
    <source>
        <dbReference type="ARBA" id="ARBA00023180"/>
    </source>
</evidence>
<dbReference type="PRINTS" id="PR00205">
    <property type="entry name" value="CADHERIN"/>
</dbReference>
<evidence type="ECO:0000256" key="4">
    <source>
        <dbReference type="ARBA" id="ARBA00022837"/>
    </source>
</evidence>
<dbReference type="Gene3D" id="2.60.40.60">
    <property type="entry name" value="Cadherins"/>
    <property type="match status" value="4"/>
</dbReference>
<feature type="domain" description="Cadherin" evidence="10">
    <location>
        <begin position="5"/>
        <end position="59"/>
    </location>
</feature>
<feature type="domain" description="Cadherin" evidence="10">
    <location>
        <begin position="60"/>
        <end position="179"/>
    </location>
</feature>
<evidence type="ECO:0000256" key="5">
    <source>
        <dbReference type="ARBA" id="ARBA00022889"/>
    </source>
</evidence>
<dbReference type="SUPFAM" id="SSF49313">
    <property type="entry name" value="Cadherin-like"/>
    <property type="match status" value="4"/>
</dbReference>
<dbReference type="EMBL" id="JAHQIW010007148">
    <property type="protein sequence ID" value="KAJ1372474.1"/>
    <property type="molecule type" value="Genomic_DNA"/>
</dbReference>
<evidence type="ECO:0000259" key="10">
    <source>
        <dbReference type="PROSITE" id="PS50268"/>
    </source>
</evidence>